<evidence type="ECO:0000256" key="1">
    <source>
        <dbReference type="SAM" id="Phobius"/>
    </source>
</evidence>
<proteinExistence type="predicted"/>
<accession>A0A2V5H7W0</accession>
<dbReference type="EMBL" id="KZ825146">
    <property type="protein sequence ID" value="PYI18242.1"/>
    <property type="molecule type" value="Genomic_DNA"/>
</dbReference>
<keyword evidence="1" id="KW-0472">Membrane</keyword>
<name>A0A2V5H7W0_ASPV1</name>
<sequence length="134" mass="15346">MSFSNRFSPCPLFGPCGADRRPPWFNAREKPRMNEKYRRPVMTGEHVMGSLPIGPVSCHDLFFFALSKSQIEQFFRLGLMVLLFFFLFIPTGSDSGRTGPKYAREERGESRNKGFTSAEAVKYLRPTPFHLLCT</sequence>
<feature type="transmembrane region" description="Helical" evidence="1">
    <location>
        <begin position="74"/>
        <end position="92"/>
    </location>
</feature>
<evidence type="ECO:0000313" key="2">
    <source>
        <dbReference type="EMBL" id="PYI18242.1"/>
    </source>
</evidence>
<dbReference type="Proteomes" id="UP000249829">
    <property type="component" value="Unassembled WGS sequence"/>
</dbReference>
<keyword evidence="1" id="KW-0812">Transmembrane</keyword>
<dbReference type="AlphaFoldDB" id="A0A2V5H7W0"/>
<organism evidence="2 3">
    <name type="scientific">Aspergillus violaceofuscus (strain CBS 115571)</name>
    <dbReference type="NCBI Taxonomy" id="1450538"/>
    <lineage>
        <taxon>Eukaryota</taxon>
        <taxon>Fungi</taxon>
        <taxon>Dikarya</taxon>
        <taxon>Ascomycota</taxon>
        <taxon>Pezizomycotina</taxon>
        <taxon>Eurotiomycetes</taxon>
        <taxon>Eurotiomycetidae</taxon>
        <taxon>Eurotiales</taxon>
        <taxon>Aspergillaceae</taxon>
        <taxon>Aspergillus</taxon>
    </lineage>
</organism>
<evidence type="ECO:0000313" key="3">
    <source>
        <dbReference type="Proteomes" id="UP000249829"/>
    </source>
</evidence>
<gene>
    <name evidence="2" type="ORF">BO99DRAFT_169416</name>
</gene>
<keyword evidence="1" id="KW-1133">Transmembrane helix</keyword>
<reference evidence="2 3" key="1">
    <citation type="submission" date="2018-02" db="EMBL/GenBank/DDBJ databases">
        <title>The genomes of Aspergillus section Nigri reveals drivers in fungal speciation.</title>
        <authorList>
            <consortium name="DOE Joint Genome Institute"/>
            <person name="Vesth T.C."/>
            <person name="Nybo J."/>
            <person name="Theobald S."/>
            <person name="Brandl J."/>
            <person name="Frisvad J.C."/>
            <person name="Nielsen K.F."/>
            <person name="Lyhne E.K."/>
            <person name="Kogle M.E."/>
            <person name="Kuo A."/>
            <person name="Riley R."/>
            <person name="Clum A."/>
            <person name="Nolan M."/>
            <person name="Lipzen A."/>
            <person name="Salamov A."/>
            <person name="Henrissat B."/>
            <person name="Wiebenga A."/>
            <person name="De vries R.P."/>
            <person name="Grigoriev I.V."/>
            <person name="Mortensen U.H."/>
            <person name="Andersen M.R."/>
            <person name="Baker S.E."/>
        </authorList>
    </citation>
    <scope>NUCLEOTIDE SEQUENCE [LARGE SCALE GENOMIC DNA]</scope>
    <source>
        <strain evidence="2 3">CBS 115571</strain>
    </source>
</reference>
<keyword evidence="3" id="KW-1185">Reference proteome</keyword>
<protein>
    <submittedName>
        <fullName evidence="2">Uncharacterized protein</fullName>
    </submittedName>
</protein>